<dbReference type="Pfam" id="PF00856">
    <property type="entry name" value="SET"/>
    <property type="match status" value="1"/>
</dbReference>
<feature type="signal peptide" evidence="2">
    <location>
        <begin position="1"/>
        <end position="17"/>
    </location>
</feature>
<evidence type="ECO:0000256" key="2">
    <source>
        <dbReference type="SAM" id="SignalP"/>
    </source>
</evidence>
<dbReference type="PANTHER" id="PTHR13271">
    <property type="entry name" value="UNCHARACTERIZED PUTATIVE METHYLTRANSFERASE"/>
    <property type="match status" value="1"/>
</dbReference>
<keyword evidence="2" id="KW-0732">Signal</keyword>
<dbReference type="PANTHER" id="PTHR13271:SF137">
    <property type="entry name" value="SET DOMAIN-CONTAINING PROTEIN"/>
    <property type="match status" value="1"/>
</dbReference>
<evidence type="ECO:0000256" key="1">
    <source>
        <dbReference type="SAM" id="MobiDB-lite"/>
    </source>
</evidence>
<gene>
    <name evidence="4" type="ORF">THAOC_31979</name>
</gene>
<name>K0R888_THAOC</name>
<accession>K0R888</accession>
<comment type="caution">
    <text evidence="4">The sequence shown here is derived from an EMBL/GenBank/DDBJ whole genome shotgun (WGS) entry which is preliminary data.</text>
</comment>
<dbReference type="SUPFAM" id="SSF82199">
    <property type="entry name" value="SET domain"/>
    <property type="match status" value="1"/>
</dbReference>
<dbReference type="GO" id="GO:0016279">
    <property type="term" value="F:protein-lysine N-methyltransferase activity"/>
    <property type="evidence" value="ECO:0007669"/>
    <property type="project" value="TreeGrafter"/>
</dbReference>
<dbReference type="InterPro" id="IPR050600">
    <property type="entry name" value="SETD3_SETD6_MTase"/>
</dbReference>
<feature type="domain" description="SET" evidence="3">
    <location>
        <begin position="88"/>
        <end position="305"/>
    </location>
</feature>
<dbReference type="InterPro" id="IPR001214">
    <property type="entry name" value="SET_dom"/>
</dbReference>
<reference evidence="4 5" key="1">
    <citation type="journal article" date="2012" name="Genome Biol.">
        <title>Genome and low-iron response of an oceanic diatom adapted to chronic iron limitation.</title>
        <authorList>
            <person name="Lommer M."/>
            <person name="Specht M."/>
            <person name="Roy A.S."/>
            <person name="Kraemer L."/>
            <person name="Andreson R."/>
            <person name="Gutowska M.A."/>
            <person name="Wolf J."/>
            <person name="Bergner S.V."/>
            <person name="Schilhabel M.B."/>
            <person name="Klostermeier U.C."/>
            <person name="Beiko R.G."/>
            <person name="Rosenstiel P."/>
            <person name="Hippler M."/>
            <person name="Laroche J."/>
        </authorList>
    </citation>
    <scope>NUCLEOTIDE SEQUENCE [LARGE SCALE GENOMIC DNA]</scope>
    <source>
        <strain evidence="4 5">CCMP1005</strain>
    </source>
</reference>
<protein>
    <recommendedName>
        <fullName evidence="3">SET domain-containing protein</fullName>
    </recommendedName>
</protein>
<evidence type="ECO:0000259" key="3">
    <source>
        <dbReference type="PROSITE" id="PS50280"/>
    </source>
</evidence>
<dbReference type="eggNOG" id="ENOG502T6PA">
    <property type="taxonomic scope" value="Eukaryota"/>
</dbReference>
<dbReference type="OrthoDB" id="341421at2759"/>
<evidence type="ECO:0000313" key="5">
    <source>
        <dbReference type="Proteomes" id="UP000266841"/>
    </source>
</evidence>
<keyword evidence="5" id="KW-1185">Reference proteome</keyword>
<dbReference type="AlphaFoldDB" id="K0R888"/>
<feature type="region of interest" description="Disordered" evidence="1">
    <location>
        <begin position="23"/>
        <end position="49"/>
    </location>
</feature>
<dbReference type="Proteomes" id="UP000266841">
    <property type="component" value="Unassembled WGS sequence"/>
</dbReference>
<dbReference type="EMBL" id="AGNL01045053">
    <property type="protein sequence ID" value="EJK49180.1"/>
    <property type="molecule type" value="Genomic_DNA"/>
</dbReference>
<evidence type="ECO:0000313" key="4">
    <source>
        <dbReference type="EMBL" id="EJK49180.1"/>
    </source>
</evidence>
<dbReference type="InterPro" id="IPR046341">
    <property type="entry name" value="SET_dom_sf"/>
</dbReference>
<feature type="chain" id="PRO_5030172971" description="SET domain-containing protein" evidence="2">
    <location>
        <begin position="18"/>
        <end position="462"/>
    </location>
</feature>
<dbReference type="CDD" id="cd10527">
    <property type="entry name" value="SET_LSMT"/>
    <property type="match status" value="1"/>
</dbReference>
<dbReference type="PROSITE" id="PS50280">
    <property type="entry name" value="SET"/>
    <property type="match status" value="1"/>
</dbReference>
<proteinExistence type="predicted"/>
<organism evidence="4 5">
    <name type="scientific">Thalassiosira oceanica</name>
    <name type="common">Marine diatom</name>
    <dbReference type="NCBI Taxonomy" id="159749"/>
    <lineage>
        <taxon>Eukaryota</taxon>
        <taxon>Sar</taxon>
        <taxon>Stramenopiles</taxon>
        <taxon>Ochrophyta</taxon>
        <taxon>Bacillariophyta</taxon>
        <taxon>Coscinodiscophyceae</taxon>
        <taxon>Thalassiosirophycidae</taxon>
        <taxon>Thalassiosirales</taxon>
        <taxon>Thalassiosiraceae</taxon>
        <taxon>Thalassiosira</taxon>
    </lineage>
</organism>
<sequence length="462" mass="51366">MKLQAAILGLYASSCAAFSPTFQTQRRSASRPSSSSFSSPRTSTGTGSALNQYAQTMGGAINLADEYAPRDVYGMEQWAQQYGLQKADGVELYSDDGADYQLVAQNGVAAGQMILYVPSDIILSSNGVAEEFGGAIAQAEQVLVQMDQGTQKRLPLFRLMAKILNEYDQGENSPFYPWLASLPRQYYNGVSMTDACFACLPPYAGWLTSNERNNYHFFVAALRKGYVQLNSVHDEKAVMWAYNVAFTRFEEVWSPSRQKLIAPMADMINHSAEPNCQISFDDMGNCQVTALYDIPPGTPITKSYGDPTNPTPIFAQYGFLPQDCATLFCKAMHLEPQIKELGFDFKDLLIQTQTGEIAPKVWDIFLYKILQDNDPGAAEQFYVACKTNDEGGKQQYHDNYFQYTLDALKTHVYGILSDVENLTAKAQTYDLQTHPRVPVIVAHNTLVRDTFSMTAALLEQMG</sequence>
<dbReference type="SMART" id="SM00317">
    <property type="entry name" value="SET"/>
    <property type="match status" value="1"/>
</dbReference>
<dbReference type="Gene3D" id="3.90.1410.10">
    <property type="entry name" value="set domain protein methyltransferase, domain 1"/>
    <property type="match status" value="1"/>
</dbReference>